<dbReference type="AlphaFoldDB" id="A0A7J7BYX1"/>
<accession>A0A7J7BYX1</accession>
<sequence length="292" mass="32863">MAGSLVAIRDQWQVAFSRFFTFPSLTSTSSSLVPLPKNRRDTKGIKGTWISTSSPTVSLQLLNSHSKSDVILNVSLRETVLEEHYVSKLHFSWPQVTCVPGYPSRGTRAVFVSYKDSVGEIQKFALRFSTVQEVESFMNGLREILKDVQEIEPLSSNFRSVISSQSEFVPSNKTSSRACQEELSIMNSLTTYSPQMQESLNHEVEQCSYKQETALNHNAADTMSALPPSFASFLTNCYPEINQPAANPIESEEVDLKSQIVKYMEESSFQEMLMKVEKVISEMGDDLMPEWP</sequence>
<keyword evidence="3" id="KW-1185">Reference proteome</keyword>
<dbReference type="Pfam" id="PF25349">
    <property type="entry name" value="PH_PHS1"/>
    <property type="match status" value="1"/>
</dbReference>
<dbReference type="FunCoup" id="A0A7J7BYX1">
    <property type="interactions" value="13"/>
</dbReference>
<comment type="caution">
    <text evidence="2">The sequence shown here is derived from an EMBL/GenBank/DDBJ whole genome shotgun (WGS) entry which is preliminary data.</text>
</comment>
<dbReference type="InterPro" id="IPR057619">
    <property type="entry name" value="PH_PHS1"/>
</dbReference>
<dbReference type="OrthoDB" id="1864854at2759"/>
<evidence type="ECO:0000259" key="1">
    <source>
        <dbReference type="Pfam" id="PF25349"/>
    </source>
</evidence>
<reference evidence="2 3" key="1">
    <citation type="journal article" date="2020" name="Nat. Commun.">
        <title>Genome of Tripterygium wilfordii and identification of cytochrome P450 involved in triptolide biosynthesis.</title>
        <authorList>
            <person name="Tu L."/>
            <person name="Su P."/>
            <person name="Zhang Z."/>
            <person name="Gao L."/>
            <person name="Wang J."/>
            <person name="Hu T."/>
            <person name="Zhou J."/>
            <person name="Zhang Y."/>
            <person name="Zhao Y."/>
            <person name="Liu Y."/>
            <person name="Song Y."/>
            <person name="Tong Y."/>
            <person name="Lu Y."/>
            <person name="Yang J."/>
            <person name="Xu C."/>
            <person name="Jia M."/>
            <person name="Peters R.J."/>
            <person name="Huang L."/>
            <person name="Gao W."/>
        </authorList>
    </citation>
    <scope>NUCLEOTIDE SEQUENCE [LARGE SCALE GENOMIC DNA]</scope>
    <source>
        <strain evidence="3">cv. XIE 37</strain>
        <tissue evidence="2">Leaf</tissue>
    </source>
</reference>
<name>A0A7J7BYX1_TRIWF</name>
<gene>
    <name evidence="2" type="ORF">HS088_TW22G00408</name>
</gene>
<proteinExistence type="predicted"/>
<organism evidence="2 3">
    <name type="scientific">Tripterygium wilfordii</name>
    <name type="common">Thunder God vine</name>
    <dbReference type="NCBI Taxonomy" id="458696"/>
    <lineage>
        <taxon>Eukaryota</taxon>
        <taxon>Viridiplantae</taxon>
        <taxon>Streptophyta</taxon>
        <taxon>Embryophyta</taxon>
        <taxon>Tracheophyta</taxon>
        <taxon>Spermatophyta</taxon>
        <taxon>Magnoliopsida</taxon>
        <taxon>eudicotyledons</taxon>
        <taxon>Gunneridae</taxon>
        <taxon>Pentapetalae</taxon>
        <taxon>rosids</taxon>
        <taxon>fabids</taxon>
        <taxon>Celastrales</taxon>
        <taxon>Celastraceae</taxon>
        <taxon>Tripterygium</taxon>
    </lineage>
</organism>
<evidence type="ECO:0000313" key="2">
    <source>
        <dbReference type="EMBL" id="KAF5726726.1"/>
    </source>
</evidence>
<dbReference type="InParanoid" id="A0A7J7BYX1"/>
<feature type="domain" description="Poor homologous synapsis 1 PH" evidence="1">
    <location>
        <begin position="10"/>
        <end position="154"/>
    </location>
</feature>
<protein>
    <submittedName>
        <fullName evidence="2">Poor ous synapsis 1 putative isoform 1</fullName>
    </submittedName>
</protein>
<evidence type="ECO:0000313" key="3">
    <source>
        <dbReference type="Proteomes" id="UP000593562"/>
    </source>
</evidence>
<dbReference type="Proteomes" id="UP000593562">
    <property type="component" value="Unassembled WGS sequence"/>
</dbReference>
<dbReference type="EMBL" id="JAAARO010000022">
    <property type="protein sequence ID" value="KAF5726726.1"/>
    <property type="molecule type" value="Genomic_DNA"/>
</dbReference>